<keyword evidence="2" id="KW-1185">Reference proteome</keyword>
<comment type="caution">
    <text evidence="1">The sequence shown here is derived from an EMBL/GenBank/DDBJ whole genome shotgun (WGS) entry which is preliminary data.</text>
</comment>
<dbReference type="SUPFAM" id="SSF52540">
    <property type="entry name" value="P-loop containing nucleoside triphosphate hydrolases"/>
    <property type="match status" value="1"/>
</dbReference>
<dbReference type="Pfam" id="PF13469">
    <property type="entry name" value="Sulfotransfer_3"/>
    <property type="match status" value="1"/>
</dbReference>
<keyword evidence="1" id="KW-0808">Transferase</keyword>
<dbReference type="InterPro" id="IPR027417">
    <property type="entry name" value="P-loop_NTPase"/>
</dbReference>
<reference evidence="1 2" key="1">
    <citation type="submission" date="2019-11" db="EMBL/GenBank/DDBJ databases">
        <title>Gordonia sp. nov., a novel actinobacterium isolated from mangrove soil in Hainan.</title>
        <authorList>
            <person name="Huang X."/>
            <person name="Xie Y."/>
            <person name="Chu X."/>
            <person name="Xiao K."/>
        </authorList>
    </citation>
    <scope>NUCLEOTIDE SEQUENCE [LARGE SCALE GENOMIC DNA]</scope>
    <source>
        <strain evidence="1 2">HNM0687</strain>
    </source>
</reference>
<dbReference type="PANTHER" id="PTHR36451">
    <property type="entry name" value="PAPS-DEPENDENT SULFOTRANSFERASE STF3"/>
    <property type="match status" value="1"/>
</dbReference>
<dbReference type="GO" id="GO:0016740">
    <property type="term" value="F:transferase activity"/>
    <property type="evidence" value="ECO:0007669"/>
    <property type="project" value="UniProtKB-KW"/>
</dbReference>
<dbReference type="Proteomes" id="UP000475545">
    <property type="component" value="Unassembled WGS sequence"/>
</dbReference>
<sequence length="408" mass="45799">MAGTFTPFRRRPVRAINAVGERLDARGLSVVDLSADTLRRRAAKATGLPWTCEPQADEALDVLCASIIEEAKLSLFGSLVIRARMHGILCTRLRVAELIRTHPEIADTPIEPPIVIAGLQRSGTTMLHRLIAADPEVRAVGSWEVIHPLPRKHEKPGAPTIRVAQTTMAEWTLRYLNPQFFAIHAVEADGPEEDVLLQEYSLLSQVPEAMLDVPAYATWLRRQDMHASYAYLRLLLQILHLQNPRARWVLKTPAHLEHLDVLFDVFPDALIVQTHRGPVRTTASFSSMLAHGHSMFSDHVDAHAVARHWLELNGSMVDRALDVRARHPDRFVDVRYDDLVDDPLAVVEKIYAAAGFDLTGLVREEMERHRAGHAQHAHGVHTYDLADFGLTVTEVESVYARYRAAFDL</sequence>
<organism evidence="1 2">
    <name type="scientific">Gordonia mangrovi</name>
    <dbReference type="NCBI Taxonomy" id="2665643"/>
    <lineage>
        <taxon>Bacteria</taxon>
        <taxon>Bacillati</taxon>
        <taxon>Actinomycetota</taxon>
        <taxon>Actinomycetes</taxon>
        <taxon>Mycobacteriales</taxon>
        <taxon>Gordoniaceae</taxon>
        <taxon>Gordonia</taxon>
    </lineage>
</organism>
<evidence type="ECO:0000313" key="2">
    <source>
        <dbReference type="Proteomes" id="UP000475545"/>
    </source>
</evidence>
<dbReference type="EMBL" id="WMBR01000002">
    <property type="protein sequence ID" value="MXP21749.1"/>
    <property type="molecule type" value="Genomic_DNA"/>
</dbReference>
<dbReference type="PANTHER" id="PTHR36451:SF1">
    <property type="entry name" value="OMEGA-HYDROXY-BETA-DIHYDROMENAQUINONE-9 SULFOTRANSFERASE STF3"/>
    <property type="match status" value="1"/>
</dbReference>
<protein>
    <submittedName>
        <fullName evidence="1">Sulfotransferase</fullName>
    </submittedName>
</protein>
<dbReference type="AlphaFoldDB" id="A0A6L7GPB4"/>
<accession>A0A6L7GPB4</accession>
<dbReference type="Gene3D" id="3.40.50.300">
    <property type="entry name" value="P-loop containing nucleotide triphosphate hydrolases"/>
    <property type="match status" value="1"/>
</dbReference>
<dbReference type="InterPro" id="IPR052736">
    <property type="entry name" value="Stf3_sulfotransferase"/>
</dbReference>
<name>A0A6L7GPB4_9ACTN</name>
<proteinExistence type="predicted"/>
<evidence type="ECO:0000313" key="1">
    <source>
        <dbReference type="EMBL" id="MXP21749.1"/>
    </source>
</evidence>
<gene>
    <name evidence="1" type="ORF">GIY30_10355</name>
</gene>